<keyword evidence="1" id="KW-0472">Membrane</keyword>
<reference evidence="2" key="1">
    <citation type="submission" date="2022-05" db="EMBL/GenBank/DDBJ databases">
        <authorList>
            <person name="Sun H.-N."/>
        </authorList>
    </citation>
    <scope>NUCLEOTIDE SEQUENCE</scope>
    <source>
        <strain evidence="2">HB14</strain>
    </source>
</reference>
<gene>
    <name evidence="2" type="ORF">M6D89_04470</name>
</gene>
<protein>
    <recommendedName>
        <fullName evidence="4">Lipoprotein</fullName>
    </recommendedName>
</protein>
<evidence type="ECO:0000313" key="2">
    <source>
        <dbReference type="EMBL" id="MCP8898549.1"/>
    </source>
</evidence>
<proteinExistence type="predicted"/>
<keyword evidence="1" id="KW-0812">Transmembrane</keyword>
<dbReference type="Proteomes" id="UP001139319">
    <property type="component" value="Unassembled WGS sequence"/>
</dbReference>
<dbReference type="RefSeq" id="WP_253966823.1">
    <property type="nucleotide sequence ID" value="NZ_JAMFTH010000001.1"/>
</dbReference>
<dbReference type="AlphaFoldDB" id="A0A9X2HVQ8"/>
<sequence>MRLFRSLGRYRRLAATCFLACACFIGLAVWGWGVSLKDVATYALIAFALLGMLIALAAFTGWLLHLLTRRR</sequence>
<organism evidence="2 3">
    <name type="scientific">Gilvimarinus xylanilyticus</name>
    <dbReference type="NCBI Taxonomy" id="2944139"/>
    <lineage>
        <taxon>Bacteria</taxon>
        <taxon>Pseudomonadati</taxon>
        <taxon>Pseudomonadota</taxon>
        <taxon>Gammaproteobacteria</taxon>
        <taxon>Cellvibrionales</taxon>
        <taxon>Cellvibrionaceae</taxon>
        <taxon>Gilvimarinus</taxon>
    </lineage>
</organism>
<feature type="transmembrane region" description="Helical" evidence="1">
    <location>
        <begin position="39"/>
        <end position="64"/>
    </location>
</feature>
<evidence type="ECO:0008006" key="4">
    <source>
        <dbReference type="Google" id="ProtNLM"/>
    </source>
</evidence>
<keyword evidence="3" id="KW-1185">Reference proteome</keyword>
<accession>A0A9X2HVQ8</accession>
<feature type="transmembrane region" description="Helical" evidence="1">
    <location>
        <begin position="12"/>
        <end position="33"/>
    </location>
</feature>
<keyword evidence="1" id="KW-1133">Transmembrane helix</keyword>
<dbReference type="EMBL" id="JAMFTH010000001">
    <property type="protein sequence ID" value="MCP8898549.1"/>
    <property type="molecule type" value="Genomic_DNA"/>
</dbReference>
<evidence type="ECO:0000256" key="1">
    <source>
        <dbReference type="SAM" id="Phobius"/>
    </source>
</evidence>
<reference evidence="2" key="2">
    <citation type="submission" date="2023-01" db="EMBL/GenBank/DDBJ databases">
        <title>Gilvimarinus xylanilyticus HB14 isolated from Caulerpa lentillifera aquaculture base in Hainan, China.</title>
        <authorList>
            <person name="Zhang Y.-J."/>
        </authorList>
    </citation>
    <scope>NUCLEOTIDE SEQUENCE</scope>
    <source>
        <strain evidence="2">HB14</strain>
    </source>
</reference>
<dbReference type="PROSITE" id="PS51257">
    <property type="entry name" value="PROKAR_LIPOPROTEIN"/>
    <property type="match status" value="1"/>
</dbReference>
<evidence type="ECO:0000313" key="3">
    <source>
        <dbReference type="Proteomes" id="UP001139319"/>
    </source>
</evidence>
<comment type="caution">
    <text evidence="2">The sequence shown here is derived from an EMBL/GenBank/DDBJ whole genome shotgun (WGS) entry which is preliminary data.</text>
</comment>
<name>A0A9X2HVQ8_9GAMM</name>